<sequence length="132" mass="14906">MPKPPLPPDVVDKLRGPNPAVMATVTPTGAPVSVATWYLWDDDERRVLLNLDATRKRLDHLRKEPRVGLTVLDGENWYHHVSLRGTVDLVDDTDLADIDRLAVHYTGQPYANRTSPRVTAWMTVTGYHVWPS</sequence>
<dbReference type="InterPro" id="IPR019920">
    <property type="entry name" value="F420-binding_dom_put"/>
</dbReference>
<dbReference type="HOGENOM" id="CLU_123922_3_1_11"/>
<dbReference type="STRING" id="743718.Isova_2432"/>
<keyword evidence="1" id="KW-0560">Oxidoreductase</keyword>
<dbReference type="Gene3D" id="2.30.110.10">
    <property type="entry name" value="Electron Transport, Fmn-binding Protein, Chain A"/>
    <property type="match status" value="1"/>
</dbReference>
<dbReference type="Proteomes" id="UP000009236">
    <property type="component" value="Chromosome"/>
</dbReference>
<dbReference type="InterPro" id="IPR052019">
    <property type="entry name" value="F420H2_bilvrd_red/Heme_oxyg"/>
</dbReference>
<dbReference type="EMBL" id="CP002810">
    <property type="protein sequence ID" value="AEG45143.1"/>
    <property type="molecule type" value="Genomic_DNA"/>
</dbReference>
<evidence type="ECO:0000313" key="4">
    <source>
        <dbReference type="Proteomes" id="UP000009236"/>
    </source>
</evidence>
<accession>F6FS46</accession>
<dbReference type="RefSeq" id="WP_013839534.1">
    <property type="nucleotide sequence ID" value="NC_015588.1"/>
</dbReference>
<dbReference type="KEGG" id="iva:Isova_2432"/>
<dbReference type="Pfam" id="PF01243">
    <property type="entry name" value="PNPOx_N"/>
    <property type="match status" value="1"/>
</dbReference>
<evidence type="ECO:0000259" key="2">
    <source>
        <dbReference type="Pfam" id="PF01243"/>
    </source>
</evidence>
<dbReference type="GO" id="GO:0016627">
    <property type="term" value="F:oxidoreductase activity, acting on the CH-CH group of donors"/>
    <property type="evidence" value="ECO:0007669"/>
    <property type="project" value="TreeGrafter"/>
</dbReference>
<dbReference type="PANTHER" id="PTHR35176:SF6">
    <property type="entry name" value="HEME OXYGENASE HI_0854-RELATED"/>
    <property type="match status" value="1"/>
</dbReference>
<dbReference type="NCBIfam" id="TIGR03618">
    <property type="entry name" value="Rv1155_F420"/>
    <property type="match status" value="1"/>
</dbReference>
<organism evidence="4">
    <name type="scientific">Isoptericola variabilis (strain 225)</name>
    <dbReference type="NCBI Taxonomy" id="743718"/>
    <lineage>
        <taxon>Bacteria</taxon>
        <taxon>Bacillati</taxon>
        <taxon>Actinomycetota</taxon>
        <taxon>Actinomycetes</taxon>
        <taxon>Micrococcales</taxon>
        <taxon>Promicromonosporaceae</taxon>
        <taxon>Isoptericola</taxon>
    </lineage>
</organism>
<name>F6FS46_ISOV2</name>
<protein>
    <submittedName>
        <fullName evidence="3">Putative F420-dependent enzyme</fullName>
    </submittedName>
</protein>
<dbReference type="InterPro" id="IPR011576">
    <property type="entry name" value="Pyridox_Oxase_N"/>
</dbReference>
<evidence type="ECO:0000256" key="1">
    <source>
        <dbReference type="ARBA" id="ARBA00023002"/>
    </source>
</evidence>
<dbReference type="eggNOG" id="COG0748">
    <property type="taxonomic scope" value="Bacteria"/>
</dbReference>
<dbReference type="GO" id="GO:0005829">
    <property type="term" value="C:cytosol"/>
    <property type="evidence" value="ECO:0007669"/>
    <property type="project" value="TreeGrafter"/>
</dbReference>
<dbReference type="AlphaFoldDB" id="F6FS46"/>
<feature type="domain" description="Pyridoxamine 5'-phosphate oxidase N-terminal" evidence="2">
    <location>
        <begin position="8"/>
        <end position="127"/>
    </location>
</feature>
<keyword evidence="4" id="KW-1185">Reference proteome</keyword>
<reference evidence="3 4" key="1">
    <citation type="submission" date="2011-05" db="EMBL/GenBank/DDBJ databases">
        <title>Complete sequence of Isoptericola variabilis 225.</title>
        <authorList>
            <consortium name="US DOE Joint Genome Institute"/>
            <person name="Lucas S."/>
            <person name="Han J."/>
            <person name="Lapidus A."/>
            <person name="Cheng J.-F."/>
            <person name="Goodwin L."/>
            <person name="Pitluck S."/>
            <person name="Peters L."/>
            <person name="Mikhailova N."/>
            <person name="Zeytun A."/>
            <person name="Han C."/>
            <person name="Tapia R."/>
            <person name="Land M."/>
            <person name="Hauser L."/>
            <person name="Kyrpides N."/>
            <person name="Ivanova N."/>
            <person name="Pagani I."/>
            <person name="Siebers A."/>
            <person name="Allgaier M."/>
            <person name="Thelen M."/>
            <person name="Hugenholtz P."/>
            <person name="Gladden J."/>
            <person name="Woyke T."/>
        </authorList>
    </citation>
    <scope>NUCLEOTIDE SEQUENCE [LARGE SCALE GENOMIC DNA]</scope>
    <source>
        <strain evidence="4">225</strain>
    </source>
</reference>
<dbReference type="GO" id="GO:0070967">
    <property type="term" value="F:coenzyme F420 binding"/>
    <property type="evidence" value="ECO:0007669"/>
    <property type="project" value="TreeGrafter"/>
</dbReference>
<dbReference type="SUPFAM" id="SSF50475">
    <property type="entry name" value="FMN-binding split barrel"/>
    <property type="match status" value="1"/>
</dbReference>
<gene>
    <name evidence="3" type="ordered locus">Isova_2432</name>
</gene>
<dbReference type="InterPro" id="IPR012349">
    <property type="entry name" value="Split_barrel_FMN-bd"/>
</dbReference>
<evidence type="ECO:0000313" key="3">
    <source>
        <dbReference type="EMBL" id="AEG45143.1"/>
    </source>
</evidence>
<proteinExistence type="predicted"/>
<dbReference type="PANTHER" id="PTHR35176">
    <property type="entry name" value="HEME OXYGENASE HI_0854-RELATED"/>
    <property type="match status" value="1"/>
</dbReference>